<evidence type="ECO:0000256" key="3">
    <source>
        <dbReference type="ARBA" id="ARBA00012000"/>
    </source>
</evidence>
<dbReference type="GO" id="GO:0008725">
    <property type="term" value="F:DNA-3-methyladenine glycosylase activity"/>
    <property type="evidence" value="ECO:0007669"/>
    <property type="project" value="TreeGrafter"/>
</dbReference>
<keyword evidence="9" id="KW-1185">Reference proteome</keyword>
<evidence type="ECO:0000256" key="5">
    <source>
        <dbReference type="ARBA" id="ARBA00023204"/>
    </source>
</evidence>
<protein>
    <recommendedName>
        <fullName evidence="3">DNA-3-methyladenine glycosylase II</fullName>
        <ecNumber evidence="3">3.2.2.21</ecNumber>
    </recommendedName>
</protein>
<evidence type="ECO:0000313" key="8">
    <source>
        <dbReference type="EMBL" id="SHH39314.1"/>
    </source>
</evidence>
<keyword evidence="5" id="KW-0234">DNA repair</keyword>
<dbReference type="InterPro" id="IPR051912">
    <property type="entry name" value="Alkylbase_DNA_Glycosylase/TA"/>
</dbReference>
<evidence type="ECO:0000259" key="7">
    <source>
        <dbReference type="SMART" id="SM00478"/>
    </source>
</evidence>
<dbReference type="GO" id="GO:0043916">
    <property type="term" value="F:DNA-7-methylguanine glycosylase activity"/>
    <property type="evidence" value="ECO:0007669"/>
    <property type="project" value="TreeGrafter"/>
</dbReference>
<dbReference type="InterPro" id="IPR011257">
    <property type="entry name" value="DNA_glycosylase"/>
</dbReference>
<sequence length="248" mass="26984">MHGTSAGKPADSGTPHFDEPGRATSGEIGRRAAEGIAMIRADLSEAAYRRAEGYLAGLDADWARHIAAIGPCRLAAKPAREPYEALLRAVAYQQLHARAGDAIVGRLLALYADASFPSPRQILDTDPELQRQCGFSAAKLATIRGIAQAALEGVVPARAQAMAMADEALIERLVPLRGVGRWTVEMLLIYTLERSDILPADDWGVREGYRRLKGLQAAPARRKMAEIGQAWSPYRTIAAWYLWRVPAT</sequence>
<evidence type="ECO:0000313" key="9">
    <source>
        <dbReference type="Proteomes" id="UP000184226"/>
    </source>
</evidence>
<dbReference type="AlphaFoldDB" id="A0A1M5SL90"/>
<evidence type="ECO:0000256" key="4">
    <source>
        <dbReference type="ARBA" id="ARBA00022763"/>
    </source>
</evidence>
<dbReference type="InterPro" id="IPR003265">
    <property type="entry name" value="HhH-GPD_domain"/>
</dbReference>
<dbReference type="GO" id="GO:0032993">
    <property type="term" value="C:protein-DNA complex"/>
    <property type="evidence" value="ECO:0007669"/>
    <property type="project" value="TreeGrafter"/>
</dbReference>
<evidence type="ECO:0000256" key="6">
    <source>
        <dbReference type="SAM" id="MobiDB-lite"/>
    </source>
</evidence>
<dbReference type="Pfam" id="PF00730">
    <property type="entry name" value="HhH-GPD"/>
    <property type="match status" value="1"/>
</dbReference>
<reference evidence="8 9" key="1">
    <citation type="submission" date="2016-11" db="EMBL/GenBank/DDBJ databases">
        <authorList>
            <person name="Jaros S."/>
            <person name="Januszkiewicz K."/>
            <person name="Wedrychowicz H."/>
        </authorList>
    </citation>
    <scope>NUCLEOTIDE SEQUENCE [LARGE SCALE GENOMIC DNA]</scope>
    <source>
        <strain evidence="8 9">CGMCC 1.10190</strain>
    </source>
</reference>
<proteinExistence type="inferred from homology"/>
<evidence type="ECO:0000256" key="2">
    <source>
        <dbReference type="ARBA" id="ARBA00010817"/>
    </source>
</evidence>
<dbReference type="PANTHER" id="PTHR43003">
    <property type="entry name" value="DNA-3-METHYLADENINE GLYCOSYLASE"/>
    <property type="match status" value="1"/>
</dbReference>
<feature type="region of interest" description="Disordered" evidence="6">
    <location>
        <begin position="1"/>
        <end position="28"/>
    </location>
</feature>
<dbReference type="Gene3D" id="1.10.340.30">
    <property type="entry name" value="Hypothetical protein, domain 2"/>
    <property type="match status" value="1"/>
</dbReference>
<comment type="similarity">
    <text evidence="2">Belongs to the alkylbase DNA glycosidase AlkA family.</text>
</comment>
<dbReference type="STRING" id="658167.SAMN04488135_103110"/>
<dbReference type="FunFam" id="1.10.340.30:FF:000004">
    <property type="entry name" value="DNA-3-methyladenine glycosylase II"/>
    <property type="match status" value="1"/>
</dbReference>
<dbReference type="SUPFAM" id="SSF48150">
    <property type="entry name" value="DNA-glycosylase"/>
    <property type="match status" value="1"/>
</dbReference>
<dbReference type="SMART" id="SM00478">
    <property type="entry name" value="ENDO3c"/>
    <property type="match status" value="1"/>
</dbReference>
<gene>
    <name evidence="8" type="ORF">SAMN04488135_103110</name>
</gene>
<dbReference type="PANTHER" id="PTHR43003:SF5">
    <property type="entry name" value="DNA-3-METHYLADENINE GLYCOSYLASE"/>
    <property type="match status" value="1"/>
</dbReference>
<dbReference type="CDD" id="cd00056">
    <property type="entry name" value="ENDO3c"/>
    <property type="match status" value="1"/>
</dbReference>
<dbReference type="GO" id="GO:0006285">
    <property type="term" value="P:base-excision repair, AP site formation"/>
    <property type="evidence" value="ECO:0007669"/>
    <property type="project" value="TreeGrafter"/>
</dbReference>
<dbReference type="EC" id="3.2.2.21" evidence="3"/>
<dbReference type="Gene3D" id="1.10.1670.40">
    <property type="match status" value="1"/>
</dbReference>
<feature type="domain" description="HhH-GPD" evidence="7">
    <location>
        <begin position="91"/>
        <end position="247"/>
    </location>
</feature>
<dbReference type="GO" id="GO:0006307">
    <property type="term" value="P:DNA alkylation repair"/>
    <property type="evidence" value="ECO:0007669"/>
    <property type="project" value="TreeGrafter"/>
</dbReference>
<accession>A0A1M5SL90</accession>
<evidence type="ECO:0000256" key="1">
    <source>
        <dbReference type="ARBA" id="ARBA00000086"/>
    </source>
</evidence>
<dbReference type="GO" id="GO:0032131">
    <property type="term" value="F:alkylated DNA binding"/>
    <property type="evidence" value="ECO:0007669"/>
    <property type="project" value="TreeGrafter"/>
</dbReference>
<comment type="catalytic activity">
    <reaction evidence="1">
        <text>Hydrolysis of alkylated DNA, releasing 3-methyladenine, 3-methylguanine, 7-methylguanine and 7-methyladenine.</text>
        <dbReference type="EC" id="3.2.2.21"/>
    </reaction>
</comment>
<dbReference type="Proteomes" id="UP000184226">
    <property type="component" value="Unassembled WGS sequence"/>
</dbReference>
<dbReference type="EMBL" id="FQXE01000003">
    <property type="protein sequence ID" value="SHH39314.1"/>
    <property type="molecule type" value="Genomic_DNA"/>
</dbReference>
<name>A0A1M5SL90_9BURK</name>
<organism evidence="8 9">
    <name type="scientific">Pollutimonas bauzanensis</name>
    <dbReference type="NCBI Taxonomy" id="658167"/>
    <lineage>
        <taxon>Bacteria</taxon>
        <taxon>Pseudomonadati</taxon>
        <taxon>Pseudomonadota</taxon>
        <taxon>Betaproteobacteria</taxon>
        <taxon>Burkholderiales</taxon>
        <taxon>Alcaligenaceae</taxon>
        <taxon>Pollutimonas</taxon>
    </lineage>
</organism>
<keyword evidence="4" id="KW-0227">DNA damage</keyword>